<evidence type="ECO:0000313" key="2">
    <source>
        <dbReference type="EMBL" id="PQK15366.1"/>
    </source>
</evidence>
<protein>
    <submittedName>
        <fullName evidence="2">Uncharacterized protein</fullName>
    </submittedName>
</protein>
<evidence type="ECO:0000256" key="1">
    <source>
        <dbReference type="SAM" id="MobiDB-lite"/>
    </source>
</evidence>
<dbReference type="EMBL" id="JRHA01000005">
    <property type="protein sequence ID" value="PQK15366.1"/>
    <property type="molecule type" value="Genomic_DNA"/>
</dbReference>
<feature type="region of interest" description="Disordered" evidence="1">
    <location>
        <begin position="127"/>
        <end position="154"/>
    </location>
</feature>
<evidence type="ECO:0000313" key="3">
    <source>
        <dbReference type="Proteomes" id="UP000237441"/>
    </source>
</evidence>
<accession>A0A2S7YGT3</accession>
<proteinExistence type="predicted"/>
<organism evidence="2 3">
    <name type="scientific">Beauveria bassiana</name>
    <name type="common">White muscardine disease fungus</name>
    <name type="synonym">Tritirachium shiotae</name>
    <dbReference type="NCBI Taxonomy" id="176275"/>
    <lineage>
        <taxon>Eukaryota</taxon>
        <taxon>Fungi</taxon>
        <taxon>Dikarya</taxon>
        <taxon>Ascomycota</taxon>
        <taxon>Pezizomycotina</taxon>
        <taxon>Sordariomycetes</taxon>
        <taxon>Hypocreomycetidae</taxon>
        <taxon>Hypocreales</taxon>
        <taxon>Cordycipitaceae</taxon>
        <taxon>Beauveria</taxon>
    </lineage>
</organism>
<feature type="compositionally biased region" description="Gly residues" evidence="1">
    <location>
        <begin position="127"/>
        <end position="139"/>
    </location>
</feature>
<gene>
    <name evidence="2" type="ORF">BB8028_0005g08800</name>
</gene>
<dbReference type="Proteomes" id="UP000237441">
    <property type="component" value="Unassembled WGS sequence"/>
</dbReference>
<sequence>MINDATNVLMTLSFPTQPLLIVRLDRIILSSSKLSLGDAGQLRFIANWVRKKKDLRISITEAKSSCTNFTLQACPEKKNKKKNTYDDGIDSRKFDGTGAGELAVALGVEDALAKSFDSAASGAGGGGALGADGEGPGAGDDGEDGDGTHVDGCKGTVNLISETRELLNELVVRGSRRERR</sequence>
<name>A0A2S7YGT3_BEABA</name>
<reference evidence="2 3" key="1">
    <citation type="submission" date="2016-07" db="EMBL/GenBank/DDBJ databases">
        <title>Comparative genomics of the entomopathogenic fungus Beauveria bassiana.</title>
        <authorList>
            <person name="Valero Jimenez C.A."/>
            <person name="Zwaan B.J."/>
            <person name="Van Kan J.A."/>
            <person name="Takken W."/>
            <person name="Debets A.J."/>
            <person name="Schoustra S.E."/>
            <person name="Koenraadt C.J."/>
        </authorList>
    </citation>
    <scope>NUCLEOTIDE SEQUENCE [LARGE SCALE GENOMIC DNA]</scope>
    <source>
        <strain evidence="2 3">ARSEF 8028</strain>
    </source>
</reference>
<comment type="caution">
    <text evidence="2">The sequence shown here is derived from an EMBL/GenBank/DDBJ whole genome shotgun (WGS) entry which is preliminary data.</text>
</comment>
<dbReference type="AlphaFoldDB" id="A0A2S7YGT3"/>